<reference evidence="1 2" key="1">
    <citation type="journal article" date="2013" name="BMC Genomics">
        <title>Comparative genomics of Campylobacter concisus isolates reveals genetic diversity and provides insights into disease association.</title>
        <authorList>
            <person name="Deshpande N.P."/>
            <person name="Kaakoush N.O."/>
            <person name="Wilkins M.R."/>
            <person name="Mitchell H.M."/>
        </authorList>
    </citation>
    <scope>NUCLEOTIDE SEQUENCE [LARGE SCALE GENOMIC DNA]</scope>
    <source>
        <strain evidence="1 2">UNSW2</strain>
    </source>
</reference>
<protein>
    <submittedName>
        <fullName evidence="1">Uncharacterized protein</fullName>
    </submittedName>
</protein>
<comment type="caution">
    <text evidence="1">The sequence shown here is derived from an EMBL/GenBank/DDBJ whole genome shotgun (WGS) entry which is preliminary data.</text>
</comment>
<name>U2FKN4_9BACT</name>
<dbReference type="AlphaFoldDB" id="U2FKN4"/>
<proteinExistence type="predicted"/>
<dbReference type="EMBL" id="ANNJ01000018">
    <property type="protein sequence ID" value="ERJ31192.1"/>
    <property type="molecule type" value="Genomic_DNA"/>
</dbReference>
<sequence>MQSGHHIPSSLCTIGGSFLKDIQKLYMPKNKKLKAGKRYKLPASSNLKNFSPTFTFLCISMDMQSSKHINPIKDQPIRLNI</sequence>
<evidence type="ECO:0000313" key="1">
    <source>
        <dbReference type="EMBL" id="ERJ31192.1"/>
    </source>
</evidence>
<dbReference type="Proteomes" id="UP000016625">
    <property type="component" value="Unassembled WGS sequence"/>
</dbReference>
<organism evidence="1 2">
    <name type="scientific">Campylobacter concisus UNSW2</name>
    <dbReference type="NCBI Taxonomy" id="1242965"/>
    <lineage>
        <taxon>Bacteria</taxon>
        <taxon>Pseudomonadati</taxon>
        <taxon>Campylobacterota</taxon>
        <taxon>Epsilonproteobacteria</taxon>
        <taxon>Campylobacterales</taxon>
        <taxon>Campylobacteraceae</taxon>
        <taxon>Campylobacter</taxon>
    </lineage>
</organism>
<dbReference type="PATRIC" id="fig|1242965.3.peg.1741"/>
<gene>
    <name evidence="1" type="ORF">UNSW2_1439</name>
</gene>
<evidence type="ECO:0000313" key="2">
    <source>
        <dbReference type="Proteomes" id="UP000016625"/>
    </source>
</evidence>
<accession>U2FKN4</accession>